<dbReference type="AlphaFoldDB" id="A0AAV7Y2E9"/>
<dbReference type="GO" id="GO:0018064">
    <property type="term" value="F:protein-L-histidine N-tele-methyltransferase activity"/>
    <property type="evidence" value="ECO:0007669"/>
    <property type="project" value="UniProtKB-EC"/>
</dbReference>
<evidence type="ECO:0000313" key="12">
    <source>
        <dbReference type="Proteomes" id="UP001146793"/>
    </source>
</evidence>
<evidence type="ECO:0000256" key="9">
    <source>
        <dbReference type="ARBA" id="ARBA00038126"/>
    </source>
</evidence>
<accession>A0AAV7Y2E9</accession>
<sequence length="290" mass="33062">MSFRFNFKLNSKSDSDLDSDSSPNEKNKIESEESEGNCERRACEMIDINSRNLESIKKQIETIKINTQEIIKKYIIQDQNSVSKQIGTNTDLVPSVYEGGFKLWECSYDLLFNFKQLCNCQEKNVLDLGCGHGVLGIYSLIRGAKHVVFQDYNYEVLQQLTINNVLLNLPNRISNCEFVSGDWKHLATAIQNESTMGKSVSSTFDLILASEILYDTKSYPILIKLFHQLLSKSGIILIASKTSYFGVGGSVHQFKMKILKDDQFDFKIAKSFEDGMSVNRQIIQLTWKEK</sequence>
<evidence type="ECO:0000256" key="8">
    <source>
        <dbReference type="ARBA" id="ARBA00023242"/>
    </source>
</evidence>
<dbReference type="InterPro" id="IPR029063">
    <property type="entry name" value="SAM-dependent_MTases_sf"/>
</dbReference>
<dbReference type="EC" id="2.1.1.85" evidence="3"/>
<dbReference type="GO" id="GO:0005634">
    <property type="term" value="C:nucleus"/>
    <property type="evidence" value="ECO:0007669"/>
    <property type="project" value="UniProtKB-SubCell"/>
</dbReference>
<evidence type="ECO:0000313" key="11">
    <source>
        <dbReference type="EMBL" id="KAJ3424047.1"/>
    </source>
</evidence>
<evidence type="ECO:0000256" key="2">
    <source>
        <dbReference type="ARBA" id="ARBA00004496"/>
    </source>
</evidence>
<comment type="caution">
    <text evidence="11">The sequence shown here is derived from an EMBL/GenBank/DDBJ whole genome shotgun (WGS) entry which is preliminary data.</text>
</comment>
<evidence type="ECO:0000256" key="7">
    <source>
        <dbReference type="ARBA" id="ARBA00022691"/>
    </source>
</evidence>
<keyword evidence="7" id="KW-0949">S-adenosyl-L-methionine</keyword>
<evidence type="ECO:0000256" key="4">
    <source>
        <dbReference type="ARBA" id="ARBA00022490"/>
    </source>
</evidence>
<reference evidence="11" key="1">
    <citation type="submission" date="2022-08" db="EMBL/GenBank/DDBJ databases">
        <title>Novel sulphate-reducing endosymbionts in the free-living metamonad Anaeramoeba.</title>
        <authorList>
            <person name="Jerlstrom-Hultqvist J."/>
            <person name="Cepicka I."/>
            <person name="Gallot-Lavallee L."/>
            <person name="Salas-Leiva D."/>
            <person name="Curtis B.A."/>
            <person name="Zahonova K."/>
            <person name="Pipaliya S."/>
            <person name="Dacks J."/>
            <person name="Roger A.J."/>
        </authorList>
    </citation>
    <scope>NUCLEOTIDE SEQUENCE</scope>
    <source>
        <strain evidence="11">Busselton2</strain>
    </source>
</reference>
<keyword evidence="4" id="KW-0963">Cytoplasm</keyword>
<dbReference type="Proteomes" id="UP001146793">
    <property type="component" value="Unassembled WGS sequence"/>
</dbReference>
<dbReference type="GO" id="GO:0005737">
    <property type="term" value="C:cytoplasm"/>
    <property type="evidence" value="ECO:0007669"/>
    <property type="project" value="UniProtKB-SubCell"/>
</dbReference>
<organism evidence="11 12">
    <name type="scientific">Anaeramoeba flamelloides</name>
    <dbReference type="NCBI Taxonomy" id="1746091"/>
    <lineage>
        <taxon>Eukaryota</taxon>
        <taxon>Metamonada</taxon>
        <taxon>Anaeramoebidae</taxon>
        <taxon>Anaeramoeba</taxon>
    </lineage>
</organism>
<keyword evidence="5 11" id="KW-0489">Methyltransferase</keyword>
<gene>
    <name evidence="11" type="ORF">M0812_29679</name>
</gene>
<dbReference type="SUPFAM" id="SSF53335">
    <property type="entry name" value="S-adenosyl-L-methionine-dependent methyltransferases"/>
    <property type="match status" value="1"/>
</dbReference>
<dbReference type="PANTHER" id="PTHR14614">
    <property type="entry name" value="HEPATOCELLULAR CARCINOMA-ASSOCIATED ANTIGEN"/>
    <property type="match status" value="1"/>
</dbReference>
<protein>
    <recommendedName>
        <fullName evidence="3">protein-histidine N-methyltransferase</fullName>
        <ecNumber evidence="3">2.1.1.85</ecNumber>
    </recommendedName>
</protein>
<feature type="compositionally biased region" description="Basic and acidic residues" evidence="10">
    <location>
        <begin position="23"/>
        <end position="36"/>
    </location>
</feature>
<dbReference type="Gene3D" id="3.40.50.150">
    <property type="entry name" value="Vaccinia Virus protein VP39"/>
    <property type="match status" value="1"/>
</dbReference>
<comment type="similarity">
    <text evidence="9">Belongs to the methyltransferase superfamily. METTL18 family.</text>
</comment>
<feature type="region of interest" description="Disordered" evidence="10">
    <location>
        <begin position="1"/>
        <end position="36"/>
    </location>
</feature>
<keyword evidence="8" id="KW-0539">Nucleus</keyword>
<dbReference type="CDD" id="cd02440">
    <property type="entry name" value="AdoMet_MTases"/>
    <property type="match status" value="1"/>
</dbReference>
<dbReference type="PANTHER" id="PTHR14614:SF39">
    <property type="entry name" value="HISTIDINE PROTEIN METHYLTRANSFERASE 1 HOMOLOG"/>
    <property type="match status" value="1"/>
</dbReference>
<comment type="subcellular location">
    <subcellularLocation>
        <location evidence="2">Cytoplasm</location>
    </subcellularLocation>
    <subcellularLocation>
        <location evidence="1">Nucleus</location>
    </subcellularLocation>
</comment>
<proteinExistence type="inferred from homology"/>
<dbReference type="InterPro" id="IPR019410">
    <property type="entry name" value="Methyltransf_16"/>
</dbReference>
<dbReference type="Pfam" id="PF10294">
    <property type="entry name" value="Methyltransf_16"/>
    <property type="match status" value="1"/>
</dbReference>
<dbReference type="EMBL" id="JANTQA010000075">
    <property type="protein sequence ID" value="KAJ3424047.1"/>
    <property type="molecule type" value="Genomic_DNA"/>
</dbReference>
<name>A0AAV7Y2E9_9EUKA</name>
<evidence type="ECO:0000256" key="3">
    <source>
        <dbReference type="ARBA" id="ARBA00012533"/>
    </source>
</evidence>
<dbReference type="GO" id="GO:0032259">
    <property type="term" value="P:methylation"/>
    <property type="evidence" value="ECO:0007669"/>
    <property type="project" value="UniProtKB-KW"/>
</dbReference>
<evidence type="ECO:0000256" key="10">
    <source>
        <dbReference type="SAM" id="MobiDB-lite"/>
    </source>
</evidence>
<evidence type="ECO:0000256" key="5">
    <source>
        <dbReference type="ARBA" id="ARBA00022603"/>
    </source>
</evidence>
<keyword evidence="6" id="KW-0808">Transferase</keyword>
<evidence type="ECO:0000256" key="1">
    <source>
        <dbReference type="ARBA" id="ARBA00004123"/>
    </source>
</evidence>
<evidence type="ECO:0000256" key="6">
    <source>
        <dbReference type="ARBA" id="ARBA00022679"/>
    </source>
</evidence>